<evidence type="ECO:0000259" key="4">
    <source>
        <dbReference type="PROSITE" id="PS51462"/>
    </source>
</evidence>
<dbReference type="Pfam" id="PF00293">
    <property type="entry name" value="NUDIX"/>
    <property type="match status" value="1"/>
</dbReference>
<keyword evidence="6" id="KW-1185">Reference proteome</keyword>
<name>A0A0L0WCT7_GOTPU</name>
<organism evidence="5 6">
    <name type="scientific">Gottschalkia purinilytica</name>
    <name type="common">Clostridium purinilyticum</name>
    <dbReference type="NCBI Taxonomy" id="1503"/>
    <lineage>
        <taxon>Bacteria</taxon>
        <taxon>Bacillati</taxon>
        <taxon>Bacillota</taxon>
        <taxon>Tissierellia</taxon>
        <taxon>Tissierellales</taxon>
        <taxon>Gottschalkiaceae</taxon>
        <taxon>Gottschalkia</taxon>
    </lineage>
</organism>
<dbReference type="SUPFAM" id="SSF55811">
    <property type="entry name" value="Nudix"/>
    <property type="match status" value="1"/>
</dbReference>
<dbReference type="InterPro" id="IPR020084">
    <property type="entry name" value="NUDIX_hydrolase_CS"/>
</dbReference>
<comment type="similarity">
    <text evidence="3">Belongs to the Nudix hydrolase family.</text>
</comment>
<dbReference type="PANTHER" id="PTHR43046">
    <property type="entry name" value="GDP-MANNOSE MANNOSYL HYDROLASE"/>
    <property type="match status" value="1"/>
</dbReference>
<dbReference type="AlphaFoldDB" id="A0A0L0WCT7"/>
<dbReference type="InterPro" id="IPR020476">
    <property type="entry name" value="Nudix_hydrolase"/>
</dbReference>
<comment type="cofactor">
    <cofactor evidence="1">
        <name>Mg(2+)</name>
        <dbReference type="ChEBI" id="CHEBI:18420"/>
    </cofactor>
</comment>
<comment type="caution">
    <text evidence="5">The sequence shown here is derived from an EMBL/GenBank/DDBJ whole genome shotgun (WGS) entry which is preliminary data.</text>
</comment>
<dbReference type="EMBL" id="LGSS01000003">
    <property type="protein sequence ID" value="KNF09283.1"/>
    <property type="molecule type" value="Genomic_DNA"/>
</dbReference>
<dbReference type="PANTHER" id="PTHR43046:SF2">
    <property type="entry name" value="8-OXO-DGTP DIPHOSPHATASE-RELATED"/>
    <property type="match status" value="1"/>
</dbReference>
<evidence type="ECO:0000313" key="6">
    <source>
        <dbReference type="Proteomes" id="UP000037267"/>
    </source>
</evidence>
<dbReference type="InterPro" id="IPR015797">
    <property type="entry name" value="NUDIX_hydrolase-like_dom_sf"/>
</dbReference>
<dbReference type="PROSITE" id="PS00893">
    <property type="entry name" value="NUDIX_BOX"/>
    <property type="match status" value="1"/>
</dbReference>
<gene>
    <name evidence="5" type="ORF">CLPU_3c00610</name>
</gene>
<dbReference type="PROSITE" id="PS51462">
    <property type="entry name" value="NUDIX"/>
    <property type="match status" value="1"/>
</dbReference>
<evidence type="ECO:0000313" key="5">
    <source>
        <dbReference type="EMBL" id="KNF09283.1"/>
    </source>
</evidence>
<evidence type="ECO:0000256" key="3">
    <source>
        <dbReference type="RuleBase" id="RU003476"/>
    </source>
</evidence>
<feature type="domain" description="Nudix hydrolase" evidence="4">
    <location>
        <begin position="6"/>
        <end position="141"/>
    </location>
</feature>
<dbReference type="GO" id="GO:0016787">
    <property type="term" value="F:hydrolase activity"/>
    <property type="evidence" value="ECO:0007669"/>
    <property type="project" value="UniProtKB-KW"/>
</dbReference>
<reference evidence="6" key="1">
    <citation type="submission" date="2015-07" db="EMBL/GenBank/DDBJ databases">
        <title>Draft genome sequence of the purine-degrading Gottschalkia purinilyticum DSM 1384 (formerly Clostridium purinilyticum).</title>
        <authorList>
            <person name="Poehlein A."/>
            <person name="Schiel-Bengelsdorf B."/>
            <person name="Bengelsdorf F.R."/>
            <person name="Daniel R."/>
            <person name="Duerre P."/>
        </authorList>
    </citation>
    <scope>NUCLEOTIDE SEQUENCE [LARGE SCALE GENOMIC DNA]</scope>
    <source>
        <strain evidence="6">DSM 1384</strain>
    </source>
</reference>
<dbReference type="RefSeq" id="WP_050354283.1">
    <property type="nucleotide sequence ID" value="NZ_LGSS01000003.1"/>
</dbReference>
<dbReference type="Gene3D" id="3.90.79.10">
    <property type="entry name" value="Nucleoside Triphosphate Pyrophosphohydrolase"/>
    <property type="match status" value="1"/>
</dbReference>
<accession>A0A0L0WCT7</accession>
<proteinExistence type="inferred from homology"/>
<dbReference type="STRING" id="1503.CLPU_3c00610"/>
<sequence length="146" mass="16775">MKNIDYIYPGIAVIIFDEHNRVLLQKRKDVKLWGIISGHIEPGETVVEAAIREVKEETNLDIEVKHLIGVYSDPNSQVFEYPDGRNVHFITNCFLGKVVGGELKCDPSESLEIKYFNCDDLPKNLLNMHPKWLEDALAFKETSFIR</sequence>
<dbReference type="OrthoDB" id="9810449at2"/>
<protein>
    <submittedName>
        <fullName evidence="5">NUDIX hydrolase domain-containing protein</fullName>
    </submittedName>
</protein>
<evidence type="ECO:0000256" key="1">
    <source>
        <dbReference type="ARBA" id="ARBA00001946"/>
    </source>
</evidence>
<dbReference type="InterPro" id="IPR000086">
    <property type="entry name" value="NUDIX_hydrolase_dom"/>
</dbReference>
<keyword evidence="2 3" id="KW-0378">Hydrolase</keyword>
<evidence type="ECO:0000256" key="2">
    <source>
        <dbReference type="ARBA" id="ARBA00022801"/>
    </source>
</evidence>
<dbReference type="PRINTS" id="PR00502">
    <property type="entry name" value="NUDIXFAMILY"/>
</dbReference>
<dbReference type="Proteomes" id="UP000037267">
    <property type="component" value="Unassembled WGS sequence"/>
</dbReference>